<proteinExistence type="predicted"/>
<evidence type="ECO:0000313" key="4">
    <source>
        <dbReference type="Proteomes" id="UP000076858"/>
    </source>
</evidence>
<dbReference type="PANTHER" id="PTHR46903:SF1">
    <property type="entry name" value="CCHC-TYPE DOMAIN-CONTAINING PROTEIN"/>
    <property type="match status" value="1"/>
</dbReference>
<protein>
    <submittedName>
        <fullName evidence="3">Uncharacterized protein</fullName>
    </submittedName>
</protein>
<keyword evidence="1" id="KW-0175">Coiled coil</keyword>
<dbReference type="EMBL" id="LRGB01012649">
    <property type="protein sequence ID" value="KZR99783.1"/>
    <property type="molecule type" value="Genomic_DNA"/>
</dbReference>
<reference evidence="3 4" key="1">
    <citation type="submission" date="2016-03" db="EMBL/GenBank/DDBJ databases">
        <title>EvidentialGene: Evidence-directed Construction of Genes on Genomes.</title>
        <authorList>
            <person name="Gilbert D.G."/>
            <person name="Choi J.-H."/>
            <person name="Mockaitis K."/>
            <person name="Colbourne J."/>
            <person name="Pfrender M."/>
        </authorList>
    </citation>
    <scope>NUCLEOTIDE SEQUENCE [LARGE SCALE GENOMIC DNA]</scope>
    <source>
        <strain evidence="3 4">Xinb3</strain>
        <tissue evidence="3">Complete organism</tissue>
    </source>
</reference>
<comment type="caution">
    <text evidence="3">The sequence shown here is derived from an EMBL/GenBank/DDBJ whole genome shotgun (WGS) entry which is preliminary data.</text>
</comment>
<name>A0A162CVJ8_9CRUS</name>
<feature type="region of interest" description="Disordered" evidence="2">
    <location>
        <begin position="1"/>
        <end position="59"/>
    </location>
</feature>
<dbReference type="PANTHER" id="PTHR46903">
    <property type="entry name" value="C2H2-TYPE DOMAIN-CONTAINING PROTEIN"/>
    <property type="match status" value="1"/>
</dbReference>
<evidence type="ECO:0000313" key="3">
    <source>
        <dbReference type="EMBL" id="KZR99783.1"/>
    </source>
</evidence>
<sequence length="252" mass="27855">MPYMIHPTRTTEAQAAHAQSAQANSAMPNPGFGSSQEEDESRKVSPPAGDVELTKKRRTTVRSQITSTIRQIRASIDQCGSRGSIAGLVKHLQSLATTATLLHTDLLIVEDASENERQEDKHLMYVQQIGDAIAEADEHLKSRADEAPSVVNGGRAKRVTEEEIRAAKQLIEQTRTQAEQARKRAEELQIQQQQAEEALQDLQQDDANPDNFSSVSNRGGSFTKLAADWKRKRKLSRIPLPTIGLMGMPTEH</sequence>
<feature type="coiled-coil region" evidence="1">
    <location>
        <begin position="157"/>
        <end position="208"/>
    </location>
</feature>
<evidence type="ECO:0000256" key="2">
    <source>
        <dbReference type="SAM" id="MobiDB-lite"/>
    </source>
</evidence>
<gene>
    <name evidence="3" type="ORF">APZ42_004221</name>
</gene>
<dbReference type="Proteomes" id="UP000076858">
    <property type="component" value="Unassembled WGS sequence"/>
</dbReference>
<evidence type="ECO:0000256" key="1">
    <source>
        <dbReference type="SAM" id="Coils"/>
    </source>
</evidence>
<organism evidence="3 4">
    <name type="scientific">Daphnia magna</name>
    <dbReference type="NCBI Taxonomy" id="35525"/>
    <lineage>
        <taxon>Eukaryota</taxon>
        <taxon>Metazoa</taxon>
        <taxon>Ecdysozoa</taxon>
        <taxon>Arthropoda</taxon>
        <taxon>Crustacea</taxon>
        <taxon>Branchiopoda</taxon>
        <taxon>Diplostraca</taxon>
        <taxon>Cladocera</taxon>
        <taxon>Anomopoda</taxon>
        <taxon>Daphniidae</taxon>
        <taxon>Daphnia</taxon>
    </lineage>
</organism>
<feature type="compositionally biased region" description="Low complexity" evidence="2">
    <location>
        <begin position="13"/>
        <end position="26"/>
    </location>
</feature>
<accession>A0A162CVJ8</accession>
<keyword evidence="4" id="KW-1185">Reference proteome</keyword>
<dbReference type="AlphaFoldDB" id="A0A162CVJ8"/>
<dbReference type="OrthoDB" id="6395277at2759"/>